<accession>A0A9Q2W1J1</accession>
<dbReference type="EMBL" id="JAHEWX010000002">
    <property type="protein sequence ID" value="MBT1540700.1"/>
    <property type="molecule type" value="Genomic_DNA"/>
</dbReference>
<reference evidence="1" key="1">
    <citation type="submission" date="2021-05" db="EMBL/GenBank/DDBJ databases">
        <title>Whole genome sequence of Curtobacterium flaccumfaciens pv. flaccumfaciens strain CFBP 3417.</title>
        <authorList>
            <person name="Osdaghi E."/>
            <person name="Taghouti G."/>
            <person name="Portier P."/>
            <person name="Fazliarab A."/>
            <person name="Taghavi S.M."/>
            <person name="Briand M."/>
            <person name="Le-Saux M."/>
            <person name="Jacques M.-A."/>
        </authorList>
    </citation>
    <scope>NUCLEOTIDE SEQUENCE</scope>
    <source>
        <strain evidence="1">CFBP 3417</strain>
    </source>
</reference>
<gene>
    <name evidence="1" type="ORF">KK103_02920</name>
</gene>
<proteinExistence type="predicted"/>
<dbReference type="AlphaFoldDB" id="A0A9Q2W1J1"/>
<organism evidence="1 2">
    <name type="scientific">Curtobacterium flaccumfaciens pv. flaccumfaciens</name>
    <dbReference type="NCBI Taxonomy" id="138532"/>
    <lineage>
        <taxon>Bacteria</taxon>
        <taxon>Bacillati</taxon>
        <taxon>Actinomycetota</taxon>
        <taxon>Actinomycetes</taxon>
        <taxon>Micrococcales</taxon>
        <taxon>Microbacteriaceae</taxon>
        <taxon>Curtobacterium</taxon>
    </lineage>
</organism>
<sequence length="48" mass="5435">MSVDLHESTGTRIVTDERTCLQTTVLPKLHDERTPSFGRWLGQINHTG</sequence>
<protein>
    <submittedName>
        <fullName evidence="1">Uncharacterized protein</fullName>
    </submittedName>
</protein>
<comment type="caution">
    <text evidence="1">The sequence shown here is derived from an EMBL/GenBank/DDBJ whole genome shotgun (WGS) entry which is preliminary data.</text>
</comment>
<name>A0A9Q2W1J1_9MICO</name>
<evidence type="ECO:0000313" key="2">
    <source>
        <dbReference type="Proteomes" id="UP000709437"/>
    </source>
</evidence>
<evidence type="ECO:0000313" key="1">
    <source>
        <dbReference type="EMBL" id="MBT1540700.1"/>
    </source>
</evidence>
<dbReference type="RefSeq" id="WP_156155412.1">
    <property type="nucleotide sequence ID" value="NZ_JAHEWX010000002.1"/>
</dbReference>
<dbReference type="Proteomes" id="UP000709437">
    <property type="component" value="Unassembled WGS sequence"/>
</dbReference>